<organism evidence="2 3">
    <name type="scientific">Pontibacter ramchanderi</name>
    <dbReference type="NCBI Taxonomy" id="1179743"/>
    <lineage>
        <taxon>Bacteria</taxon>
        <taxon>Pseudomonadati</taxon>
        <taxon>Bacteroidota</taxon>
        <taxon>Cytophagia</taxon>
        <taxon>Cytophagales</taxon>
        <taxon>Hymenobacteraceae</taxon>
        <taxon>Pontibacter</taxon>
    </lineage>
</organism>
<evidence type="ECO:0000313" key="2">
    <source>
        <dbReference type="EMBL" id="PKV63290.1"/>
    </source>
</evidence>
<reference evidence="2 3" key="1">
    <citation type="submission" date="2017-12" db="EMBL/GenBank/DDBJ databases">
        <title>Genomic Encyclopedia of Type Strains, Phase III (KMG-III): the genomes of soil and plant-associated and newly described type strains.</title>
        <authorList>
            <person name="Whitman W."/>
        </authorList>
    </citation>
    <scope>NUCLEOTIDE SEQUENCE [LARGE SCALE GENOMIC DNA]</scope>
    <source>
        <strain evidence="2 3">LP43</strain>
    </source>
</reference>
<name>A0A2N3U970_9BACT</name>
<sequence>MKKLFVAVVLLAMTLGTLGAQAQTRSKLEQDLEDFRNWMNKRVNQGDSITRAEWPTVKQEFRARTQRLDRSSGQMNEASKQEYGELKSQYQEWEAENDERYGQPLSRETAANWERRLAGTSNIGQLRASQIRGVYIRFMENVRAQRTNWSLRDWDYAEHVYLQLNDRKQQVLSQMNNSDKMKVAALQVEFNTLRKSRDAKDRYNQMREQR</sequence>
<protein>
    <submittedName>
        <fullName evidence="2">Uncharacterized protein</fullName>
    </submittedName>
</protein>
<keyword evidence="3" id="KW-1185">Reference proteome</keyword>
<gene>
    <name evidence="2" type="ORF">BD749_3130</name>
</gene>
<dbReference type="OrthoDB" id="886805at2"/>
<dbReference type="RefSeq" id="WP_101445945.1">
    <property type="nucleotide sequence ID" value="NZ_PJMU01000003.1"/>
</dbReference>
<accession>A0A2N3U970</accession>
<proteinExistence type="predicted"/>
<keyword evidence="1" id="KW-0732">Signal</keyword>
<feature type="signal peptide" evidence="1">
    <location>
        <begin position="1"/>
        <end position="22"/>
    </location>
</feature>
<dbReference type="Proteomes" id="UP000233782">
    <property type="component" value="Unassembled WGS sequence"/>
</dbReference>
<feature type="chain" id="PRO_5014807513" evidence="1">
    <location>
        <begin position="23"/>
        <end position="210"/>
    </location>
</feature>
<evidence type="ECO:0000256" key="1">
    <source>
        <dbReference type="SAM" id="SignalP"/>
    </source>
</evidence>
<comment type="caution">
    <text evidence="2">The sequence shown here is derived from an EMBL/GenBank/DDBJ whole genome shotgun (WGS) entry which is preliminary data.</text>
</comment>
<dbReference type="AlphaFoldDB" id="A0A2N3U970"/>
<dbReference type="EMBL" id="PJMU01000003">
    <property type="protein sequence ID" value="PKV63290.1"/>
    <property type="molecule type" value="Genomic_DNA"/>
</dbReference>
<evidence type="ECO:0000313" key="3">
    <source>
        <dbReference type="Proteomes" id="UP000233782"/>
    </source>
</evidence>